<sequence>MSDTFGKSPLNWTKRLVWCPKCKKSVYETIAGRCVTCGSELIKGWRRDGETNG</sequence>
<protein>
    <submittedName>
        <fullName evidence="1">Uncharacterized protein</fullName>
    </submittedName>
</protein>
<accession>A0A6M3LJS4</accession>
<dbReference type="AlphaFoldDB" id="A0A6M3LJS4"/>
<proteinExistence type="predicted"/>
<evidence type="ECO:0000313" key="1">
    <source>
        <dbReference type="EMBL" id="QJA93311.1"/>
    </source>
</evidence>
<organism evidence="1">
    <name type="scientific">viral metagenome</name>
    <dbReference type="NCBI Taxonomy" id="1070528"/>
    <lineage>
        <taxon>unclassified sequences</taxon>
        <taxon>metagenomes</taxon>
        <taxon>organismal metagenomes</taxon>
    </lineage>
</organism>
<gene>
    <name evidence="1" type="ORF">MM415B04275_0008</name>
</gene>
<name>A0A6M3LJS4_9ZZZZ</name>
<dbReference type="EMBL" id="MT143139">
    <property type="protein sequence ID" value="QJA93311.1"/>
    <property type="molecule type" value="Genomic_DNA"/>
</dbReference>
<reference evidence="1" key="1">
    <citation type="submission" date="2020-03" db="EMBL/GenBank/DDBJ databases">
        <title>The deep terrestrial virosphere.</title>
        <authorList>
            <person name="Holmfeldt K."/>
            <person name="Nilsson E."/>
            <person name="Simone D."/>
            <person name="Lopez-Fernandez M."/>
            <person name="Wu X."/>
            <person name="de Brujin I."/>
            <person name="Lundin D."/>
            <person name="Andersson A."/>
            <person name="Bertilsson S."/>
            <person name="Dopson M."/>
        </authorList>
    </citation>
    <scope>NUCLEOTIDE SEQUENCE</scope>
    <source>
        <strain evidence="1">MM415B04275</strain>
    </source>
</reference>